<dbReference type="OrthoDB" id="1470350at2759"/>
<keyword evidence="3 6" id="KW-0560">Oxidoreductase</keyword>
<reference evidence="8 9" key="1">
    <citation type="submission" date="2016-07" db="EMBL/GenBank/DDBJ databases">
        <title>Pervasive Adenine N6-methylation of Active Genes in Fungi.</title>
        <authorList>
            <consortium name="DOE Joint Genome Institute"/>
            <person name="Mondo S.J."/>
            <person name="Dannebaum R.O."/>
            <person name="Kuo R.C."/>
            <person name="Labutti K."/>
            <person name="Haridas S."/>
            <person name="Kuo A."/>
            <person name="Salamov A."/>
            <person name="Ahrendt S.R."/>
            <person name="Lipzen A."/>
            <person name="Sullivan W."/>
            <person name="Andreopoulos W.B."/>
            <person name="Clum A."/>
            <person name="Lindquist E."/>
            <person name="Daum C."/>
            <person name="Ramamoorthy G.K."/>
            <person name="Gryganskyi A."/>
            <person name="Culley D."/>
            <person name="Magnuson J.K."/>
            <person name="James T.Y."/>
            <person name="O'Malley M.A."/>
            <person name="Stajich J.E."/>
            <person name="Spatafora J.W."/>
            <person name="Visel A."/>
            <person name="Grigoriev I.V."/>
        </authorList>
    </citation>
    <scope>NUCLEOTIDE SEQUENCE [LARGE SCALE GENOMIC DNA]</scope>
    <source>
        <strain evidence="8 9">62-1032</strain>
    </source>
</reference>
<comment type="similarity">
    <text evidence="1 6">Belongs to the cytochrome P450 family.</text>
</comment>
<dbReference type="GO" id="GO:0004497">
    <property type="term" value="F:monooxygenase activity"/>
    <property type="evidence" value="ECO:0007669"/>
    <property type="project" value="UniProtKB-KW"/>
</dbReference>
<dbReference type="Proteomes" id="UP000193467">
    <property type="component" value="Unassembled WGS sequence"/>
</dbReference>
<keyword evidence="2 5" id="KW-0479">Metal-binding</keyword>
<dbReference type="GO" id="GO:0020037">
    <property type="term" value="F:heme binding"/>
    <property type="evidence" value="ECO:0007669"/>
    <property type="project" value="InterPro"/>
</dbReference>
<dbReference type="STRING" id="106004.A0A1Y2DWM8"/>
<evidence type="ECO:0000256" key="5">
    <source>
        <dbReference type="PIRSR" id="PIRSR602401-1"/>
    </source>
</evidence>
<sequence>METLANAAAFLPSTSVLVAFLAVYFAYLVFTHRNCALGTNERPDLETRPGYPIIGNLLEFRAHGDRIVNLWIWGREQKTTNKPLSFTVPGKRFIDVSKPELIEAIQKTNFSNYVKGPATHARLEQILGDGIFAVDGKKWHSQRKATSKIFNANSFRGIITQSLDANLEKLLAIIRRHADKGEEFSLDALFFRFTLNSFADLAFGVDVGALSTESDEPVPFAAAFDFAQSILALRFTNPFWKITERFSGQAKAMEEASKVLDDFAFKIIDERVKQGKGDIKKEQKDEVAGLDLLSLCMALRDENGQPMSRRALRDAVLNLIIAGRDTTAQALSWTMFHLLTRPEFIDPIRTEVEELGVIDYDSYKNLHQTNAVFSEGLRLHPSVPKAAWQALGDDVLPGGLRIEKGDFVLWSDLMMGRDEEVWGEDAKEFKPSRWVDEKGELRKESQFKAHMFNSGYRLCLGQDLAKYEASAVLAAVLREFDLSFAPDYLETVPRNAIDGTPEYAPSLTLPMLAPLRVIAKHRTKA</sequence>
<comment type="cofactor">
    <cofactor evidence="5">
        <name>heme</name>
        <dbReference type="ChEBI" id="CHEBI:30413"/>
    </cofactor>
</comment>
<dbReference type="PANTHER" id="PTHR24296">
    <property type="entry name" value="CYTOCHROME P450"/>
    <property type="match status" value="1"/>
</dbReference>
<feature type="transmembrane region" description="Helical" evidence="7">
    <location>
        <begin position="7"/>
        <end position="30"/>
    </location>
</feature>
<dbReference type="InterPro" id="IPR002401">
    <property type="entry name" value="Cyt_P450_E_grp-I"/>
</dbReference>
<gene>
    <name evidence="8" type="ORF">BCR35DRAFT_308846</name>
</gene>
<dbReference type="GO" id="GO:0016705">
    <property type="term" value="F:oxidoreductase activity, acting on paired donors, with incorporation or reduction of molecular oxygen"/>
    <property type="evidence" value="ECO:0007669"/>
    <property type="project" value="InterPro"/>
</dbReference>
<dbReference type="PRINTS" id="PR00385">
    <property type="entry name" value="P450"/>
</dbReference>
<protein>
    <submittedName>
        <fullName evidence="8">Putative cytochrome P450 monooxygenase</fullName>
    </submittedName>
</protein>
<evidence type="ECO:0000313" key="9">
    <source>
        <dbReference type="Proteomes" id="UP000193467"/>
    </source>
</evidence>
<dbReference type="GO" id="GO:0005506">
    <property type="term" value="F:iron ion binding"/>
    <property type="evidence" value="ECO:0007669"/>
    <property type="project" value="InterPro"/>
</dbReference>
<dbReference type="InterPro" id="IPR001128">
    <property type="entry name" value="Cyt_P450"/>
</dbReference>
<dbReference type="SUPFAM" id="SSF48264">
    <property type="entry name" value="Cytochrome P450"/>
    <property type="match status" value="1"/>
</dbReference>
<accession>A0A1Y2DWM8</accession>
<organism evidence="8 9">
    <name type="scientific">Leucosporidium creatinivorum</name>
    <dbReference type="NCBI Taxonomy" id="106004"/>
    <lineage>
        <taxon>Eukaryota</taxon>
        <taxon>Fungi</taxon>
        <taxon>Dikarya</taxon>
        <taxon>Basidiomycota</taxon>
        <taxon>Pucciniomycotina</taxon>
        <taxon>Microbotryomycetes</taxon>
        <taxon>Leucosporidiales</taxon>
        <taxon>Leucosporidium</taxon>
    </lineage>
</organism>
<evidence type="ECO:0000256" key="2">
    <source>
        <dbReference type="ARBA" id="ARBA00022723"/>
    </source>
</evidence>
<dbReference type="EMBL" id="MCGR01000068">
    <property type="protein sequence ID" value="ORY63681.1"/>
    <property type="molecule type" value="Genomic_DNA"/>
</dbReference>
<dbReference type="GO" id="GO:0006629">
    <property type="term" value="P:lipid metabolic process"/>
    <property type="evidence" value="ECO:0007669"/>
    <property type="project" value="UniProtKB-ARBA"/>
</dbReference>
<keyword evidence="7" id="KW-1133">Transmembrane helix</keyword>
<evidence type="ECO:0000256" key="1">
    <source>
        <dbReference type="ARBA" id="ARBA00010617"/>
    </source>
</evidence>
<evidence type="ECO:0000256" key="3">
    <source>
        <dbReference type="ARBA" id="ARBA00023002"/>
    </source>
</evidence>
<dbReference type="AlphaFoldDB" id="A0A1Y2DWM8"/>
<comment type="caution">
    <text evidence="8">The sequence shown here is derived from an EMBL/GenBank/DDBJ whole genome shotgun (WGS) entry which is preliminary data.</text>
</comment>
<feature type="binding site" description="axial binding residue" evidence="5">
    <location>
        <position position="459"/>
    </location>
    <ligand>
        <name>heme</name>
        <dbReference type="ChEBI" id="CHEBI:30413"/>
    </ligand>
    <ligandPart>
        <name>Fe</name>
        <dbReference type="ChEBI" id="CHEBI:18248"/>
    </ligandPart>
</feature>
<dbReference type="Pfam" id="PF00067">
    <property type="entry name" value="p450"/>
    <property type="match status" value="1"/>
</dbReference>
<dbReference type="InterPro" id="IPR036396">
    <property type="entry name" value="Cyt_P450_sf"/>
</dbReference>
<proteinExistence type="inferred from homology"/>
<keyword evidence="7" id="KW-0472">Membrane</keyword>
<evidence type="ECO:0000313" key="8">
    <source>
        <dbReference type="EMBL" id="ORY63681.1"/>
    </source>
</evidence>
<name>A0A1Y2DWM8_9BASI</name>
<keyword evidence="6 8" id="KW-0503">Monooxygenase</keyword>
<evidence type="ECO:0000256" key="7">
    <source>
        <dbReference type="SAM" id="Phobius"/>
    </source>
</evidence>
<dbReference type="InterPro" id="IPR017972">
    <property type="entry name" value="Cyt_P450_CS"/>
</dbReference>
<dbReference type="PROSITE" id="PS00086">
    <property type="entry name" value="CYTOCHROME_P450"/>
    <property type="match status" value="1"/>
</dbReference>
<dbReference type="PRINTS" id="PR00463">
    <property type="entry name" value="EP450I"/>
</dbReference>
<evidence type="ECO:0000256" key="4">
    <source>
        <dbReference type="ARBA" id="ARBA00023004"/>
    </source>
</evidence>
<keyword evidence="4 5" id="KW-0408">Iron</keyword>
<dbReference type="Gene3D" id="1.10.630.10">
    <property type="entry name" value="Cytochrome P450"/>
    <property type="match status" value="1"/>
</dbReference>
<keyword evidence="9" id="KW-1185">Reference proteome</keyword>
<keyword evidence="7" id="KW-0812">Transmembrane</keyword>
<evidence type="ECO:0000256" key="6">
    <source>
        <dbReference type="RuleBase" id="RU000461"/>
    </source>
</evidence>
<keyword evidence="5 6" id="KW-0349">Heme</keyword>
<dbReference type="InParanoid" id="A0A1Y2DWM8"/>